<evidence type="ECO:0000259" key="1">
    <source>
        <dbReference type="Pfam" id="PF21056"/>
    </source>
</evidence>
<dbReference type="AlphaFoldDB" id="A0A6G0YC55"/>
<proteinExistence type="predicted"/>
<evidence type="ECO:0000313" key="3">
    <source>
        <dbReference type="Proteomes" id="UP000478052"/>
    </source>
</evidence>
<feature type="non-terminal residue" evidence="2">
    <location>
        <position position="205"/>
    </location>
</feature>
<dbReference type="InterPro" id="IPR048324">
    <property type="entry name" value="ZSWIM1-3_RNaseH-like"/>
</dbReference>
<dbReference type="OrthoDB" id="124789at2759"/>
<sequence>DKLARRVVVHGSSAQIHFKFSINHPINAGCNRIVDLLSLFHTAFFEDVRFISSTVVYHYKKLTILITKFMRNLKMPILIYTGKIFNLSTSKLLANFRIFNRFPTIRTTHKESCIKFSKLFGHPKFFYRQFIKKFLKKKNQKFQWSINNSKIFENLTLGMFLQDSRMKIEFEHFSEMVCADATYKLIDLKIPLYVLLVEGGVARVK</sequence>
<dbReference type="EMBL" id="VUJU01004849">
    <property type="protein sequence ID" value="KAF0753053.1"/>
    <property type="molecule type" value="Genomic_DNA"/>
</dbReference>
<organism evidence="2 3">
    <name type="scientific">Aphis craccivora</name>
    <name type="common">Cowpea aphid</name>
    <dbReference type="NCBI Taxonomy" id="307492"/>
    <lineage>
        <taxon>Eukaryota</taxon>
        <taxon>Metazoa</taxon>
        <taxon>Ecdysozoa</taxon>
        <taxon>Arthropoda</taxon>
        <taxon>Hexapoda</taxon>
        <taxon>Insecta</taxon>
        <taxon>Pterygota</taxon>
        <taxon>Neoptera</taxon>
        <taxon>Paraneoptera</taxon>
        <taxon>Hemiptera</taxon>
        <taxon>Sternorrhyncha</taxon>
        <taxon>Aphidomorpha</taxon>
        <taxon>Aphidoidea</taxon>
        <taxon>Aphididae</taxon>
        <taxon>Aphidini</taxon>
        <taxon>Aphis</taxon>
        <taxon>Aphis</taxon>
    </lineage>
</organism>
<protein>
    <submittedName>
        <fullName evidence="2">Zinc finger SWIM domain-containing protein 3-like</fullName>
    </submittedName>
</protein>
<gene>
    <name evidence="2" type="ORF">FWK35_00014047</name>
</gene>
<evidence type="ECO:0000313" key="2">
    <source>
        <dbReference type="EMBL" id="KAF0753053.1"/>
    </source>
</evidence>
<comment type="caution">
    <text evidence="2">The sequence shown here is derived from an EMBL/GenBank/DDBJ whole genome shotgun (WGS) entry which is preliminary data.</text>
</comment>
<feature type="non-terminal residue" evidence="2">
    <location>
        <position position="1"/>
    </location>
</feature>
<reference evidence="2 3" key="1">
    <citation type="submission" date="2019-08" db="EMBL/GenBank/DDBJ databases">
        <title>Whole genome of Aphis craccivora.</title>
        <authorList>
            <person name="Voronova N.V."/>
            <person name="Shulinski R.S."/>
            <person name="Bandarenka Y.V."/>
            <person name="Zhorov D.G."/>
            <person name="Warner D."/>
        </authorList>
    </citation>
    <scope>NUCLEOTIDE SEQUENCE [LARGE SCALE GENOMIC DNA]</scope>
    <source>
        <strain evidence="2">180601</strain>
        <tissue evidence="2">Whole Body</tissue>
    </source>
</reference>
<keyword evidence="3" id="KW-1185">Reference proteome</keyword>
<accession>A0A6G0YC55</accession>
<dbReference type="Pfam" id="PF21056">
    <property type="entry name" value="ZSWIM1-3_RNaseH-like"/>
    <property type="match status" value="1"/>
</dbReference>
<dbReference type="Proteomes" id="UP000478052">
    <property type="component" value="Unassembled WGS sequence"/>
</dbReference>
<name>A0A6G0YC55_APHCR</name>
<feature type="domain" description="ZSWIM1/3 RNaseH-like" evidence="1">
    <location>
        <begin position="134"/>
        <end position="202"/>
    </location>
</feature>